<feature type="compositionally biased region" description="Polar residues" evidence="1">
    <location>
        <begin position="461"/>
        <end position="471"/>
    </location>
</feature>
<reference evidence="4 5" key="1">
    <citation type="submission" date="2010-04" db="EMBL/GenBank/DDBJ databases">
        <authorList>
            <person name="Qin X."/>
            <person name="Bachman B."/>
            <person name="Battles P."/>
            <person name="Bell A."/>
            <person name="Bess C."/>
            <person name="Bickham C."/>
            <person name="Chaboub L."/>
            <person name="Chen D."/>
            <person name="Coyle M."/>
            <person name="Deiros D.R."/>
            <person name="Dinh H."/>
            <person name="Forbes L."/>
            <person name="Fowler G."/>
            <person name="Francisco L."/>
            <person name="Fu Q."/>
            <person name="Gubbala S."/>
            <person name="Hale W."/>
            <person name="Han Y."/>
            <person name="Hemphill L."/>
            <person name="Highlander S.K."/>
            <person name="Hirani K."/>
            <person name="Hogues M."/>
            <person name="Jackson L."/>
            <person name="Jakkamsetti A."/>
            <person name="Javaid M."/>
            <person name="Jiang H."/>
            <person name="Korchina V."/>
            <person name="Kovar C."/>
            <person name="Lara F."/>
            <person name="Lee S."/>
            <person name="Mata R."/>
            <person name="Mathew T."/>
            <person name="Moen C."/>
            <person name="Morales K."/>
            <person name="Munidasa M."/>
            <person name="Nazareth L."/>
            <person name="Ngo R."/>
            <person name="Nguyen L."/>
            <person name="Okwuonu G."/>
            <person name="Ongeri F."/>
            <person name="Patil S."/>
            <person name="Petrosino J."/>
            <person name="Pham C."/>
            <person name="Pham P."/>
            <person name="Pu L.-L."/>
            <person name="Puazo M."/>
            <person name="Raj R."/>
            <person name="Reid J."/>
            <person name="Rouhana J."/>
            <person name="Saada N."/>
            <person name="Shang Y."/>
            <person name="Simmons D."/>
            <person name="Thornton R."/>
            <person name="Warren J."/>
            <person name="Weissenberger G."/>
            <person name="Zhang J."/>
            <person name="Zhang L."/>
            <person name="Zhou C."/>
            <person name="Zhu D."/>
            <person name="Muzny D."/>
            <person name="Worley K."/>
            <person name="Gibbs R."/>
        </authorList>
    </citation>
    <scope>NUCLEOTIDE SEQUENCE [LARGE SCALE GENOMIC DNA]</scope>
    <source>
        <strain evidence="4 5">ATCC 49030</strain>
    </source>
</reference>
<proteinExistence type="predicted"/>
<dbReference type="PANTHER" id="PTHR47585">
    <property type="match status" value="1"/>
</dbReference>
<protein>
    <recommendedName>
        <fullName evidence="6">Exopolyphosphatase</fullName>
    </recommendedName>
</protein>
<dbReference type="RefSeq" id="WP_005882128.1">
    <property type="nucleotide sequence ID" value="NZ_ADNU01000012.1"/>
</dbReference>
<organism evidence="4 5">
    <name type="scientific">Brevibacterium mcbrellneri ATCC 49030</name>
    <dbReference type="NCBI Taxonomy" id="585530"/>
    <lineage>
        <taxon>Bacteria</taxon>
        <taxon>Bacillati</taxon>
        <taxon>Actinomycetota</taxon>
        <taxon>Actinomycetes</taxon>
        <taxon>Micrococcales</taxon>
        <taxon>Brevibacteriaceae</taxon>
        <taxon>Brevibacterium</taxon>
    </lineage>
</organism>
<name>D4YK90_9MICO</name>
<dbReference type="AlphaFoldDB" id="D4YK90"/>
<evidence type="ECO:0000256" key="1">
    <source>
        <dbReference type="SAM" id="MobiDB-lite"/>
    </source>
</evidence>
<dbReference type="EMBL" id="ADNU01000012">
    <property type="protein sequence ID" value="EFG48382.1"/>
    <property type="molecule type" value="Genomic_DNA"/>
</dbReference>
<sequence length="592" mass="62927">MSSDQLGSRPVRIANCSGFYGDRLSAMTEMLHGGPVDVVTGDYLAELTMLILARQRSKDPAKGYAATFLAQLRENLDVIVRKDVKVVVNAGGMNPQGLAEAVDGLAKQAGLDVSVATVCGDDLTERAPELGLGEPIAANAYLGAHGIVHALNSGAQIVVTGRVTDASVIVGAAAWWHGWERENYDAIAGAMAAGHVIECGAQATGGNFSFFHEIPHMTRPGFPIAEVAADGSSVITKHPDTDGAVTEETVLSQLLYEIQGARYAGPDAVLRLDSITLEQLGNDRVGITGAVGEAPPPDLKVSVTELGGYLNEMVWMITGLNAREKADLVKHQFEAALTEKPAEVEWSFAHSQPGSATTQEEATSVLRVLARDPDPAKVGRAFSNVGVELALASYPGAFMQRPPEAGKVYGRYRAAYVPQDTPNHTVILADGTHTTITPPHSTQKLEPTSADSHHPPVPDQSPEQGGTQGSQVHLGDVFGARSGDKGGDANIGIWARNEAGYAWLKRNMTVELLRTLLPEARELEVERTELDNLGAINFVVHGILGEGVASQARFDPQAKGLGEYVRSRTVRLPEDVLNAPVTRGRNTNSQTA</sequence>
<gene>
    <name evidence="4" type="ORF">HMPREF0183_0350</name>
</gene>
<keyword evidence="5" id="KW-1185">Reference proteome</keyword>
<feature type="region of interest" description="Disordered" evidence="1">
    <location>
        <begin position="432"/>
        <end position="477"/>
    </location>
</feature>
<dbReference type="Pfam" id="PF07287">
    <property type="entry name" value="AtuA"/>
    <property type="match status" value="1"/>
</dbReference>
<evidence type="ECO:0000313" key="4">
    <source>
        <dbReference type="EMBL" id="EFG48382.1"/>
    </source>
</evidence>
<dbReference type="Proteomes" id="UP000005714">
    <property type="component" value="Unassembled WGS sequence"/>
</dbReference>
<dbReference type="Pfam" id="PF23544">
    <property type="entry name" value="AtuA_ferredoxin"/>
    <property type="match status" value="1"/>
</dbReference>
<evidence type="ECO:0000259" key="2">
    <source>
        <dbReference type="Pfam" id="PF07287"/>
    </source>
</evidence>
<dbReference type="STRING" id="585530.HMPREF0183_0350"/>
<feature type="domain" description="Acyclic terpene utilisation N-terminal" evidence="2">
    <location>
        <begin position="11"/>
        <end position="426"/>
    </location>
</feature>
<dbReference type="InterPro" id="IPR056362">
    <property type="entry name" value="AtuA-like_ferredoxin_dom"/>
</dbReference>
<dbReference type="eggNOG" id="COG3185">
    <property type="taxonomic scope" value="Bacteria"/>
</dbReference>
<evidence type="ECO:0000313" key="5">
    <source>
        <dbReference type="Proteomes" id="UP000005714"/>
    </source>
</evidence>
<dbReference type="OrthoDB" id="3959640at2"/>
<feature type="compositionally biased region" description="Polar residues" evidence="1">
    <location>
        <begin position="432"/>
        <end position="450"/>
    </location>
</feature>
<comment type="caution">
    <text evidence="4">The sequence shown here is derived from an EMBL/GenBank/DDBJ whole genome shotgun (WGS) entry which is preliminary data.</text>
</comment>
<dbReference type="PANTHER" id="PTHR47585:SF1">
    <property type="entry name" value="DUF1446 DOMAIN-CONTAINING PROTEIN"/>
    <property type="match status" value="1"/>
</dbReference>
<evidence type="ECO:0008006" key="6">
    <source>
        <dbReference type="Google" id="ProtNLM"/>
    </source>
</evidence>
<dbReference type="InterPro" id="IPR010839">
    <property type="entry name" value="AtuA_N"/>
</dbReference>
<accession>D4YK90</accession>
<feature type="domain" description="AtuA-like ferredoxin-fold" evidence="3">
    <location>
        <begin position="473"/>
        <end position="569"/>
    </location>
</feature>
<evidence type="ECO:0000259" key="3">
    <source>
        <dbReference type="Pfam" id="PF23544"/>
    </source>
</evidence>